<sequence>MNKINKEDLIYDNFYKKVILDILEGRKHQQKQPQNAQAKQPKEEEYKEFKVIKLNEGTGPTCPPGAQAKVHYTGKLTSGKKFDSSLDRNRAFGFKVGQGQVIKCWDEGFQQLQKGQKAVLHCPPDYAYGDRGFPGAIPPNSFLIFEVELLDFTV</sequence>
<dbReference type="EMBL" id="RRYP01001564">
    <property type="protein sequence ID" value="TNV85764.1"/>
    <property type="molecule type" value="Genomic_DNA"/>
</dbReference>
<keyword evidence="8" id="KW-1185">Reference proteome</keyword>
<evidence type="ECO:0000256" key="5">
    <source>
        <dbReference type="PROSITE-ProRule" id="PRU00277"/>
    </source>
</evidence>
<dbReference type="OrthoDB" id="283260at2759"/>
<accession>A0A8J8P4N3</accession>
<dbReference type="GO" id="GO:0005737">
    <property type="term" value="C:cytoplasm"/>
    <property type="evidence" value="ECO:0007669"/>
    <property type="project" value="TreeGrafter"/>
</dbReference>
<dbReference type="PROSITE" id="PS50059">
    <property type="entry name" value="FKBP_PPIASE"/>
    <property type="match status" value="1"/>
</dbReference>
<keyword evidence="3 5" id="KW-0697">Rotamase</keyword>
<evidence type="ECO:0000259" key="6">
    <source>
        <dbReference type="PROSITE" id="PS50059"/>
    </source>
</evidence>
<dbReference type="GO" id="GO:0003755">
    <property type="term" value="F:peptidyl-prolyl cis-trans isomerase activity"/>
    <property type="evidence" value="ECO:0007669"/>
    <property type="project" value="UniProtKB-KW"/>
</dbReference>
<name>A0A8J8P4N3_HALGN</name>
<keyword evidence="4 5" id="KW-0413">Isomerase</keyword>
<dbReference type="FunFam" id="3.10.50.40:FF:000025">
    <property type="entry name" value="Peptidylprolyl isomerase"/>
    <property type="match status" value="1"/>
</dbReference>
<dbReference type="SUPFAM" id="SSF54534">
    <property type="entry name" value="FKBP-like"/>
    <property type="match status" value="1"/>
</dbReference>
<dbReference type="Gene3D" id="3.10.50.40">
    <property type="match status" value="1"/>
</dbReference>
<dbReference type="AlphaFoldDB" id="A0A8J8P4N3"/>
<evidence type="ECO:0000256" key="2">
    <source>
        <dbReference type="ARBA" id="ARBA00013194"/>
    </source>
</evidence>
<evidence type="ECO:0000256" key="1">
    <source>
        <dbReference type="ARBA" id="ARBA00000971"/>
    </source>
</evidence>
<comment type="catalytic activity">
    <reaction evidence="1 5">
        <text>[protein]-peptidylproline (omega=180) = [protein]-peptidylproline (omega=0)</text>
        <dbReference type="Rhea" id="RHEA:16237"/>
        <dbReference type="Rhea" id="RHEA-COMP:10747"/>
        <dbReference type="Rhea" id="RHEA-COMP:10748"/>
        <dbReference type="ChEBI" id="CHEBI:83833"/>
        <dbReference type="ChEBI" id="CHEBI:83834"/>
        <dbReference type="EC" id="5.2.1.8"/>
    </reaction>
</comment>
<dbReference type="PANTHER" id="PTHR10516">
    <property type="entry name" value="PEPTIDYL-PROLYL CIS-TRANS ISOMERASE"/>
    <property type="match status" value="1"/>
</dbReference>
<dbReference type="Pfam" id="PF00254">
    <property type="entry name" value="FKBP_C"/>
    <property type="match status" value="1"/>
</dbReference>
<dbReference type="EC" id="5.2.1.8" evidence="2 5"/>
<proteinExistence type="predicted"/>
<organism evidence="7 8">
    <name type="scientific">Halteria grandinella</name>
    <dbReference type="NCBI Taxonomy" id="5974"/>
    <lineage>
        <taxon>Eukaryota</taxon>
        <taxon>Sar</taxon>
        <taxon>Alveolata</taxon>
        <taxon>Ciliophora</taxon>
        <taxon>Intramacronucleata</taxon>
        <taxon>Spirotrichea</taxon>
        <taxon>Stichotrichia</taxon>
        <taxon>Sporadotrichida</taxon>
        <taxon>Halteriidae</taxon>
        <taxon>Halteria</taxon>
    </lineage>
</organism>
<dbReference type="InterPro" id="IPR046357">
    <property type="entry name" value="PPIase_dom_sf"/>
</dbReference>
<dbReference type="InterPro" id="IPR001179">
    <property type="entry name" value="PPIase_FKBP_dom"/>
</dbReference>
<evidence type="ECO:0000256" key="3">
    <source>
        <dbReference type="ARBA" id="ARBA00023110"/>
    </source>
</evidence>
<dbReference type="InterPro" id="IPR050689">
    <property type="entry name" value="FKBP-type_PPIase"/>
</dbReference>
<gene>
    <name evidence="7" type="ORF">FGO68_gene10607</name>
</gene>
<evidence type="ECO:0000256" key="4">
    <source>
        <dbReference type="ARBA" id="ARBA00023235"/>
    </source>
</evidence>
<dbReference type="Proteomes" id="UP000785679">
    <property type="component" value="Unassembled WGS sequence"/>
</dbReference>
<dbReference type="PANTHER" id="PTHR10516:SF443">
    <property type="entry name" value="FK506-BINDING PROTEIN 59-RELATED"/>
    <property type="match status" value="1"/>
</dbReference>
<evidence type="ECO:0000313" key="8">
    <source>
        <dbReference type="Proteomes" id="UP000785679"/>
    </source>
</evidence>
<evidence type="ECO:0000313" key="7">
    <source>
        <dbReference type="EMBL" id="TNV85764.1"/>
    </source>
</evidence>
<comment type="caution">
    <text evidence="7">The sequence shown here is derived from an EMBL/GenBank/DDBJ whole genome shotgun (WGS) entry which is preliminary data.</text>
</comment>
<protein>
    <recommendedName>
        <fullName evidence="2 5">peptidylprolyl isomerase</fullName>
        <ecNumber evidence="2 5">5.2.1.8</ecNumber>
    </recommendedName>
</protein>
<feature type="domain" description="PPIase FKBP-type" evidence="6">
    <location>
        <begin position="65"/>
        <end position="153"/>
    </location>
</feature>
<reference evidence="7" key="1">
    <citation type="submission" date="2019-06" db="EMBL/GenBank/DDBJ databases">
        <authorList>
            <person name="Zheng W."/>
        </authorList>
    </citation>
    <scope>NUCLEOTIDE SEQUENCE</scope>
    <source>
        <strain evidence="7">QDHG01</strain>
    </source>
</reference>